<evidence type="ECO:0000256" key="1">
    <source>
        <dbReference type="SAM" id="SignalP"/>
    </source>
</evidence>
<keyword evidence="1" id="KW-0732">Signal</keyword>
<dbReference type="EMBL" id="JACIEJ010000001">
    <property type="protein sequence ID" value="MBB3983918.1"/>
    <property type="molecule type" value="Genomic_DNA"/>
</dbReference>
<protein>
    <recommendedName>
        <fullName evidence="4">Porin</fullName>
    </recommendedName>
</protein>
<evidence type="ECO:0008006" key="4">
    <source>
        <dbReference type="Google" id="ProtNLM"/>
    </source>
</evidence>
<dbReference type="SUPFAM" id="SSF56935">
    <property type="entry name" value="Porins"/>
    <property type="match status" value="1"/>
</dbReference>
<feature type="chain" id="PRO_5031117898" description="Porin" evidence="1">
    <location>
        <begin position="21"/>
        <end position="316"/>
    </location>
</feature>
<dbReference type="AlphaFoldDB" id="A0A7W6DJ01"/>
<evidence type="ECO:0000313" key="2">
    <source>
        <dbReference type="EMBL" id="MBB3983918.1"/>
    </source>
</evidence>
<dbReference type="RefSeq" id="WP_183962555.1">
    <property type="nucleotide sequence ID" value="NZ_BAABBZ010000012.1"/>
</dbReference>
<feature type="signal peptide" evidence="1">
    <location>
        <begin position="1"/>
        <end position="20"/>
    </location>
</feature>
<dbReference type="InterPro" id="IPR023614">
    <property type="entry name" value="Porin_dom_sf"/>
</dbReference>
<reference evidence="2 3" key="1">
    <citation type="submission" date="2020-08" db="EMBL/GenBank/DDBJ databases">
        <title>Genomic Encyclopedia of Type Strains, Phase IV (KMG-IV): sequencing the most valuable type-strain genomes for metagenomic binning, comparative biology and taxonomic classification.</title>
        <authorList>
            <person name="Goeker M."/>
        </authorList>
    </citation>
    <scope>NUCLEOTIDE SEQUENCE [LARGE SCALE GENOMIC DNA]</scope>
    <source>
        <strain evidence="2 3">DSM 102235</strain>
    </source>
</reference>
<dbReference type="Proteomes" id="UP000541426">
    <property type="component" value="Unassembled WGS sequence"/>
</dbReference>
<evidence type="ECO:0000313" key="3">
    <source>
        <dbReference type="Proteomes" id="UP000541426"/>
    </source>
</evidence>
<name>A0A7W6DJ01_9RHOB</name>
<accession>A0A7W6DJ01</accession>
<comment type="caution">
    <text evidence="2">The sequence shown here is derived from an EMBL/GenBank/DDBJ whole genome shotgun (WGS) entry which is preliminary data.</text>
</comment>
<proteinExistence type="predicted"/>
<keyword evidence="3" id="KW-1185">Reference proteome</keyword>
<dbReference type="Gene3D" id="2.40.160.10">
    <property type="entry name" value="Porin"/>
    <property type="match status" value="1"/>
</dbReference>
<gene>
    <name evidence="2" type="ORF">GGQ68_000229</name>
</gene>
<sequence length="316" mass="32960">MKSVYILLAATALGTTAASAQELTFGEFEASYGEFRNDDAGDFGLTTVHGEVGIGFGAADAWVSGTSLTIDPEDANGSLSLKFGQIGAGYTFGSAFRADLSQANASISLGGVGLDLGAQELGVAYDNGTYFGRLSYTRLDNNDTLGIDSLTGLHVGYVSTYGVTASLSTHIVNEDLNVDFDPLTILSVSYDTSNWSANLDAAHMSIEDVDLSALSLSGDYAFNTQWMAYGSASKLEADGIGAPVTAKSLRVGGAYSVGTNAKLFADLGTINVEGLDDNVNNMRVGINMSIGNKAASRETTVDRLTGVFEPVVGYDF</sequence>
<organism evidence="2 3">
    <name type="scientific">Sagittula marina</name>
    <dbReference type="NCBI Taxonomy" id="943940"/>
    <lineage>
        <taxon>Bacteria</taxon>
        <taxon>Pseudomonadati</taxon>
        <taxon>Pseudomonadota</taxon>
        <taxon>Alphaproteobacteria</taxon>
        <taxon>Rhodobacterales</taxon>
        <taxon>Roseobacteraceae</taxon>
        <taxon>Sagittula</taxon>
    </lineage>
</organism>